<accession>A0A0F9LIU3</accession>
<organism evidence="1">
    <name type="scientific">marine sediment metagenome</name>
    <dbReference type="NCBI Taxonomy" id="412755"/>
    <lineage>
        <taxon>unclassified sequences</taxon>
        <taxon>metagenomes</taxon>
        <taxon>ecological metagenomes</taxon>
    </lineage>
</organism>
<dbReference type="AlphaFoldDB" id="A0A0F9LIU3"/>
<protein>
    <submittedName>
        <fullName evidence="1">Uncharacterized protein</fullName>
    </submittedName>
</protein>
<comment type="caution">
    <text evidence="1">The sequence shown here is derived from an EMBL/GenBank/DDBJ whole genome shotgun (WGS) entry which is preliminary data.</text>
</comment>
<name>A0A0F9LIU3_9ZZZZ</name>
<gene>
    <name evidence="1" type="ORF">LCGC14_1272380</name>
</gene>
<proteinExistence type="predicted"/>
<evidence type="ECO:0000313" key="1">
    <source>
        <dbReference type="EMBL" id="KKM87101.1"/>
    </source>
</evidence>
<sequence>MLIYLAGQLVVGIETIRINNQFYARFGQKLLVKGEIIEMEYFNITFPDVNFNILERDLPPPNIILHLYNLTISDSLTNSFIYRSLGIDIIERFDIQIGDVILFYKNPPFIKTKGK</sequence>
<dbReference type="EMBL" id="LAZR01007153">
    <property type="protein sequence ID" value="KKM87101.1"/>
    <property type="molecule type" value="Genomic_DNA"/>
</dbReference>
<reference evidence="1" key="1">
    <citation type="journal article" date="2015" name="Nature">
        <title>Complex archaea that bridge the gap between prokaryotes and eukaryotes.</title>
        <authorList>
            <person name="Spang A."/>
            <person name="Saw J.H."/>
            <person name="Jorgensen S.L."/>
            <person name="Zaremba-Niedzwiedzka K."/>
            <person name="Martijn J."/>
            <person name="Lind A.E."/>
            <person name="van Eijk R."/>
            <person name="Schleper C."/>
            <person name="Guy L."/>
            <person name="Ettema T.J."/>
        </authorList>
    </citation>
    <scope>NUCLEOTIDE SEQUENCE</scope>
</reference>